<name>A0A7S4DQ19_9EUKA</name>
<gene>
    <name evidence="5" type="ORF">LGLO00237_LOCUS14285</name>
</gene>
<dbReference type="Pfam" id="PF03575">
    <property type="entry name" value="Peptidase_S51"/>
    <property type="match status" value="1"/>
</dbReference>
<dbReference type="SUPFAM" id="SSF52317">
    <property type="entry name" value="Class I glutamine amidotransferase-like"/>
    <property type="match status" value="1"/>
</dbReference>
<dbReference type="Gene3D" id="3.40.50.880">
    <property type="match status" value="1"/>
</dbReference>
<protein>
    <submittedName>
        <fullName evidence="5">Uncharacterized protein</fullName>
    </submittedName>
</protein>
<sequence length="112" mass="12192">MADISGPKFDLKEIQKVSDIQTIYAECGNTFFLHYHLKNSGMKKHINTLLDEGVVYVGASAGSICAGKTSAMALWKGWDDPTVVPGDFTVRKAFCVSSVKDMSLAWVASGMR</sequence>
<accession>A0A7S4DQ19</accession>
<keyword evidence="4" id="KW-0720">Serine protease</keyword>
<dbReference type="InterPro" id="IPR005320">
    <property type="entry name" value="Peptidase_S51"/>
</dbReference>
<keyword evidence="3" id="KW-0378">Hydrolase</keyword>
<evidence type="ECO:0000256" key="4">
    <source>
        <dbReference type="ARBA" id="ARBA00022825"/>
    </source>
</evidence>
<evidence type="ECO:0000313" key="5">
    <source>
        <dbReference type="EMBL" id="CAE0662684.1"/>
    </source>
</evidence>
<keyword evidence="2" id="KW-0645">Protease</keyword>
<dbReference type="EMBL" id="HBIV01019732">
    <property type="protein sequence ID" value="CAE0662684.1"/>
    <property type="molecule type" value="Transcribed_RNA"/>
</dbReference>
<dbReference type="InterPro" id="IPR029062">
    <property type="entry name" value="Class_I_gatase-like"/>
</dbReference>
<evidence type="ECO:0000256" key="1">
    <source>
        <dbReference type="ARBA" id="ARBA00006534"/>
    </source>
</evidence>
<comment type="similarity">
    <text evidence="1">Belongs to the peptidase S51 family.</text>
</comment>
<organism evidence="5">
    <name type="scientific">Lotharella globosa</name>
    <dbReference type="NCBI Taxonomy" id="91324"/>
    <lineage>
        <taxon>Eukaryota</taxon>
        <taxon>Sar</taxon>
        <taxon>Rhizaria</taxon>
        <taxon>Cercozoa</taxon>
        <taxon>Chlorarachniophyceae</taxon>
        <taxon>Lotharella</taxon>
    </lineage>
</organism>
<evidence type="ECO:0000256" key="3">
    <source>
        <dbReference type="ARBA" id="ARBA00022801"/>
    </source>
</evidence>
<dbReference type="GO" id="GO:0006508">
    <property type="term" value="P:proteolysis"/>
    <property type="evidence" value="ECO:0007669"/>
    <property type="project" value="UniProtKB-KW"/>
</dbReference>
<dbReference type="AlphaFoldDB" id="A0A7S4DQ19"/>
<reference evidence="5" key="1">
    <citation type="submission" date="2021-01" db="EMBL/GenBank/DDBJ databases">
        <authorList>
            <person name="Corre E."/>
            <person name="Pelletier E."/>
            <person name="Niang G."/>
            <person name="Scheremetjew M."/>
            <person name="Finn R."/>
            <person name="Kale V."/>
            <person name="Holt S."/>
            <person name="Cochrane G."/>
            <person name="Meng A."/>
            <person name="Brown T."/>
            <person name="Cohen L."/>
        </authorList>
    </citation>
    <scope>NUCLEOTIDE SEQUENCE</scope>
    <source>
        <strain evidence="5">CCCM811</strain>
    </source>
</reference>
<proteinExistence type="inferred from homology"/>
<dbReference type="GO" id="GO:0008236">
    <property type="term" value="F:serine-type peptidase activity"/>
    <property type="evidence" value="ECO:0007669"/>
    <property type="project" value="UniProtKB-KW"/>
</dbReference>
<evidence type="ECO:0000256" key="2">
    <source>
        <dbReference type="ARBA" id="ARBA00022670"/>
    </source>
</evidence>